<organism evidence="2 3">
    <name type="scientific">Hymenobacter jeollabukensis</name>
    <dbReference type="NCBI Taxonomy" id="2025313"/>
    <lineage>
        <taxon>Bacteria</taxon>
        <taxon>Pseudomonadati</taxon>
        <taxon>Bacteroidota</taxon>
        <taxon>Cytophagia</taxon>
        <taxon>Cytophagales</taxon>
        <taxon>Hymenobacteraceae</taxon>
        <taxon>Hymenobacter</taxon>
    </lineage>
</organism>
<gene>
    <name evidence="2" type="ORF">FDY95_05920</name>
</gene>
<evidence type="ECO:0000256" key="1">
    <source>
        <dbReference type="SAM" id="Phobius"/>
    </source>
</evidence>
<dbReference type="AlphaFoldDB" id="A0A5R8WV01"/>
<keyword evidence="3" id="KW-1185">Reference proteome</keyword>
<protein>
    <submittedName>
        <fullName evidence="2">Uncharacterized protein</fullName>
    </submittedName>
</protein>
<sequence length="125" mass="13150">MRSSWLLFLLIFVLAAAAQWLLPWWSAAVVALLLAFLLPQSGGRAFLAGFGGVGLGWLLLAGWLHVQADGRLSHRVAELLPLGGNGWLLVLVTAILGGLVGGLAALSGAWLRQAFGSAEPARQRA</sequence>
<proteinExistence type="predicted"/>
<accession>A0A5R8WV01</accession>
<keyword evidence="1" id="KW-0472">Membrane</keyword>
<feature type="transmembrane region" description="Helical" evidence="1">
    <location>
        <begin position="45"/>
        <end position="66"/>
    </location>
</feature>
<dbReference type="RefSeq" id="WP_138075823.1">
    <property type="nucleotide sequence ID" value="NZ_VAJM01000002.1"/>
</dbReference>
<comment type="caution">
    <text evidence="2">The sequence shown here is derived from an EMBL/GenBank/DDBJ whole genome shotgun (WGS) entry which is preliminary data.</text>
</comment>
<evidence type="ECO:0000313" key="2">
    <source>
        <dbReference type="EMBL" id="TLM95323.1"/>
    </source>
</evidence>
<keyword evidence="1" id="KW-0812">Transmembrane</keyword>
<keyword evidence="1" id="KW-1133">Transmembrane helix</keyword>
<name>A0A5R8WV01_9BACT</name>
<reference evidence="2 3" key="1">
    <citation type="submission" date="2019-05" db="EMBL/GenBank/DDBJ databases">
        <title>Hymenobacter edaphi sp. nov., isolated from abandoned arsenic-contaminated farmland soil.</title>
        <authorList>
            <person name="Nie L."/>
        </authorList>
    </citation>
    <scope>NUCLEOTIDE SEQUENCE [LARGE SCALE GENOMIC DNA]</scope>
    <source>
        <strain evidence="2 3">1-3-3-8</strain>
    </source>
</reference>
<dbReference type="EMBL" id="VAJM01000002">
    <property type="protein sequence ID" value="TLM95323.1"/>
    <property type="molecule type" value="Genomic_DNA"/>
</dbReference>
<evidence type="ECO:0000313" key="3">
    <source>
        <dbReference type="Proteomes" id="UP000305517"/>
    </source>
</evidence>
<dbReference type="Proteomes" id="UP000305517">
    <property type="component" value="Unassembled WGS sequence"/>
</dbReference>
<feature type="transmembrane region" description="Helical" evidence="1">
    <location>
        <begin position="87"/>
        <end position="111"/>
    </location>
</feature>